<evidence type="ECO:0000256" key="8">
    <source>
        <dbReference type="ARBA" id="ARBA00023180"/>
    </source>
</evidence>
<evidence type="ECO:0000313" key="12">
    <source>
        <dbReference type="EMBL" id="KAK7470546.1"/>
    </source>
</evidence>
<keyword evidence="7 9" id="KW-0472">Membrane</keyword>
<dbReference type="PROSITE" id="PS50922">
    <property type="entry name" value="TLC"/>
    <property type="match status" value="1"/>
</dbReference>
<keyword evidence="5" id="KW-0256">Endoplasmic reticulum</keyword>
<dbReference type="Pfam" id="PF03798">
    <property type="entry name" value="TRAM_LAG1_CLN8"/>
    <property type="match status" value="1"/>
</dbReference>
<keyword evidence="4 9" id="KW-0812">Transmembrane</keyword>
<evidence type="ECO:0000256" key="3">
    <source>
        <dbReference type="ARBA" id="ARBA00022679"/>
    </source>
</evidence>
<dbReference type="SMART" id="SM00724">
    <property type="entry name" value="TLC"/>
    <property type="match status" value="1"/>
</dbReference>
<dbReference type="EMBL" id="JBANRG010000002">
    <property type="protein sequence ID" value="KAK7470546.1"/>
    <property type="molecule type" value="Genomic_DNA"/>
</dbReference>
<comment type="similarity">
    <text evidence="2">Belongs to the sphingosine N-acyltransferase family.</text>
</comment>
<keyword evidence="8" id="KW-0325">Glycoprotein</keyword>
<dbReference type="PIRSF" id="PIRSF005225">
    <property type="entry name" value="LAG1_LAC1"/>
    <property type="match status" value="1"/>
</dbReference>
<evidence type="ECO:0000256" key="2">
    <source>
        <dbReference type="ARBA" id="ARBA00009808"/>
    </source>
</evidence>
<organism evidence="12 13">
    <name type="scientific">Marasmiellus scandens</name>
    <dbReference type="NCBI Taxonomy" id="2682957"/>
    <lineage>
        <taxon>Eukaryota</taxon>
        <taxon>Fungi</taxon>
        <taxon>Dikarya</taxon>
        <taxon>Basidiomycota</taxon>
        <taxon>Agaricomycotina</taxon>
        <taxon>Agaricomycetes</taxon>
        <taxon>Agaricomycetidae</taxon>
        <taxon>Agaricales</taxon>
        <taxon>Marasmiineae</taxon>
        <taxon>Omphalotaceae</taxon>
        <taxon>Marasmiellus</taxon>
    </lineage>
</organism>
<keyword evidence="3 12" id="KW-0808">Transferase</keyword>
<evidence type="ECO:0000313" key="13">
    <source>
        <dbReference type="Proteomes" id="UP001498398"/>
    </source>
</evidence>
<dbReference type="InterPro" id="IPR006634">
    <property type="entry name" value="TLC-dom"/>
</dbReference>
<keyword evidence="12" id="KW-0012">Acyltransferase</keyword>
<dbReference type="GO" id="GO:0050291">
    <property type="term" value="F:sphingosine N-acyltransferase activity"/>
    <property type="evidence" value="ECO:0007669"/>
    <property type="project" value="UniProtKB-EC"/>
</dbReference>
<feature type="transmembrane region" description="Helical" evidence="10">
    <location>
        <begin position="206"/>
        <end position="230"/>
    </location>
</feature>
<feature type="transmembrane region" description="Helical" evidence="10">
    <location>
        <begin position="251"/>
        <end position="274"/>
    </location>
</feature>
<evidence type="ECO:0000256" key="9">
    <source>
        <dbReference type="PROSITE-ProRule" id="PRU00205"/>
    </source>
</evidence>
<accession>A0ABR1K0J8</accession>
<evidence type="ECO:0000259" key="11">
    <source>
        <dbReference type="PROSITE" id="PS50922"/>
    </source>
</evidence>
<dbReference type="PANTHER" id="PTHR12560:SF11">
    <property type="entry name" value="CERAMIDE SYNTHASE LAC1-RELATED"/>
    <property type="match status" value="1"/>
</dbReference>
<dbReference type="EC" id="2.3.1.24" evidence="12"/>
<evidence type="ECO:0000256" key="1">
    <source>
        <dbReference type="ARBA" id="ARBA00004477"/>
    </source>
</evidence>
<name>A0ABR1K0J8_9AGAR</name>
<protein>
    <submittedName>
        <fullName evidence="12">Sphingosine N-acyltransferase lag1</fullName>
        <ecNumber evidence="12">2.3.1.24</ecNumber>
    </submittedName>
</protein>
<evidence type="ECO:0000256" key="7">
    <source>
        <dbReference type="ARBA" id="ARBA00023136"/>
    </source>
</evidence>
<feature type="transmembrane region" description="Helical" evidence="10">
    <location>
        <begin position="306"/>
        <end position="325"/>
    </location>
</feature>
<evidence type="ECO:0000256" key="4">
    <source>
        <dbReference type="ARBA" id="ARBA00022692"/>
    </source>
</evidence>
<dbReference type="InterPro" id="IPR016439">
    <property type="entry name" value="Lag1/Lac1-like"/>
</dbReference>
<comment type="caution">
    <text evidence="12">The sequence shown here is derived from an EMBL/GenBank/DDBJ whole genome shotgun (WGS) entry which is preliminary data.</text>
</comment>
<gene>
    <name evidence="12" type="primary">LAG1_2</name>
    <name evidence="12" type="ORF">VKT23_001971</name>
</gene>
<feature type="transmembrane region" description="Helical" evidence="10">
    <location>
        <begin position="79"/>
        <end position="105"/>
    </location>
</feature>
<evidence type="ECO:0000256" key="5">
    <source>
        <dbReference type="ARBA" id="ARBA00022824"/>
    </source>
</evidence>
<reference evidence="12 13" key="1">
    <citation type="submission" date="2024-01" db="EMBL/GenBank/DDBJ databases">
        <title>A draft genome for the cacao thread blight pathogen Marasmiellus scandens.</title>
        <authorList>
            <person name="Baruah I.K."/>
            <person name="Leung J."/>
            <person name="Bukari Y."/>
            <person name="Amoako-Attah I."/>
            <person name="Meinhardt L.W."/>
            <person name="Bailey B.A."/>
            <person name="Cohen S.P."/>
        </authorList>
    </citation>
    <scope>NUCLEOTIDE SEQUENCE [LARGE SCALE GENOMIC DNA]</scope>
    <source>
        <strain evidence="12 13">GH-19</strain>
    </source>
</reference>
<keyword evidence="13" id="KW-1185">Reference proteome</keyword>
<evidence type="ECO:0000256" key="6">
    <source>
        <dbReference type="ARBA" id="ARBA00022989"/>
    </source>
</evidence>
<comment type="subcellular location">
    <subcellularLocation>
        <location evidence="1">Endoplasmic reticulum membrane</location>
        <topology evidence="1">Multi-pass membrane protein</topology>
    </subcellularLocation>
</comment>
<keyword evidence="6 10" id="KW-1133">Transmembrane helix</keyword>
<feature type="domain" description="TLC" evidence="11">
    <location>
        <begin position="114"/>
        <end position="333"/>
    </location>
</feature>
<sequence length="352" mass="42157">MSPLPVHRHRRINPWLSWAVRPVDSFKILAIPVVLYFNWQLLPLSKDYPNPFAPFFLLSHPVPGSPPDDPRYAKGYYDLLFIAYYVVFFSLVRQLITINLCRPIARYFGIRKEGKLDRFGEQGYAFIYFGIMGAWGYRIMGQLPTWWYRTEYFWIDYPHWDMKPELKRYYLMQMSYWIQQLLVLVLGLEKPRKDYAEYVVHHMVTIWLVGCSYLVNLTLIGNAVFMSMDISDSSFSFSKLLNYMGMERAKIVSFAIFAVIWTYFRHILNFYILWSVWFEYDLIPDSSKTWVWANGTYLNWWMKYQVFAPLFLLQLLNLFWYYLIFRVAVRAVTTFEADDIRSDDEGEEGVIE</sequence>
<dbReference type="Proteomes" id="UP001498398">
    <property type="component" value="Unassembled WGS sequence"/>
</dbReference>
<dbReference type="PANTHER" id="PTHR12560">
    <property type="entry name" value="LONGEVITY ASSURANCE FACTOR 1 LAG1"/>
    <property type="match status" value="1"/>
</dbReference>
<feature type="transmembrane region" description="Helical" evidence="10">
    <location>
        <begin position="169"/>
        <end position="186"/>
    </location>
</feature>
<evidence type="ECO:0000256" key="10">
    <source>
        <dbReference type="SAM" id="Phobius"/>
    </source>
</evidence>
<proteinExistence type="inferred from homology"/>
<feature type="transmembrane region" description="Helical" evidence="10">
    <location>
        <begin position="125"/>
        <end position="148"/>
    </location>
</feature>